<evidence type="ECO:0000313" key="1">
    <source>
        <dbReference type="EMBL" id="XDI07624.1"/>
    </source>
</evidence>
<reference evidence="1" key="1">
    <citation type="submission" date="2024-05" db="EMBL/GenBank/DDBJ databases">
        <title>Herbiconiux sp. A18JL235.</title>
        <authorList>
            <person name="Zhang G."/>
        </authorList>
    </citation>
    <scope>NUCLEOTIDE SEQUENCE</scope>
    <source>
        <strain evidence="1">A18JL235</strain>
        <plasmid evidence="1">unnamed2</plasmid>
    </source>
</reference>
<dbReference type="EMBL" id="CP162513">
    <property type="protein sequence ID" value="XDI07624.1"/>
    <property type="molecule type" value="Genomic_DNA"/>
</dbReference>
<dbReference type="RefSeq" id="WP_368499989.1">
    <property type="nucleotide sequence ID" value="NZ_CP162513.1"/>
</dbReference>
<proteinExistence type="predicted"/>
<sequence>MAVYGYRIHTIEPHIARKRTDDALLKIQDVSRAGGEVDAFDEFVRQLTELRDAATQIGTPTYYVDELREEARQQEILDAENLPYFEVVKFNQIGRALEVLVETGREADHDALVDRSGNHEPIKKKAAVRRSVVLLAFPTNGDMAVMVSEVRGRGFAGEVLMQWMTRRAQRAAVSLDEKGSRKEEPWLNWKLTPRIDGERLDGILIGSANHGFKLRRRTINAQGGRSSYDIELVQWGLKKTPIEKLGEALTKMAERSGKGSESERRKMAAKDVLTLIEPDVEGVEFDDAELTFLENGKTQKINSETIDQLYVYPLGSTKPKPSEIRNKANPVVQRIGPTLGIQAQL</sequence>
<evidence type="ECO:0008006" key="2">
    <source>
        <dbReference type="Google" id="ProtNLM"/>
    </source>
</evidence>
<geneLocation type="plasmid" evidence="1">
    <name>unnamed2</name>
</geneLocation>
<gene>
    <name evidence="1" type="ORF">ABFY20_20150</name>
</gene>
<keyword evidence="1" id="KW-0614">Plasmid</keyword>
<organism evidence="1">
    <name type="scientific">Herbiconiux sp. A18JL235</name>
    <dbReference type="NCBI Taxonomy" id="3152363"/>
    <lineage>
        <taxon>Bacteria</taxon>
        <taxon>Bacillati</taxon>
        <taxon>Actinomycetota</taxon>
        <taxon>Actinomycetes</taxon>
        <taxon>Micrococcales</taxon>
        <taxon>Microbacteriaceae</taxon>
        <taxon>Herbiconiux</taxon>
    </lineage>
</organism>
<dbReference type="AlphaFoldDB" id="A0AB39BMA8"/>
<protein>
    <recommendedName>
        <fullName evidence="2">GIY-YIG nuclease family protein</fullName>
    </recommendedName>
</protein>
<accession>A0AB39BMA8</accession>
<name>A0AB39BMA8_9MICO</name>